<evidence type="ECO:0000313" key="3">
    <source>
        <dbReference type="Proteomes" id="UP000504635"/>
    </source>
</evidence>
<organism evidence="3 4">
    <name type="scientific">Sitophilus oryzae</name>
    <name type="common">Rice weevil</name>
    <name type="synonym">Curculio oryzae</name>
    <dbReference type="NCBI Taxonomy" id="7048"/>
    <lineage>
        <taxon>Eukaryota</taxon>
        <taxon>Metazoa</taxon>
        <taxon>Ecdysozoa</taxon>
        <taxon>Arthropoda</taxon>
        <taxon>Hexapoda</taxon>
        <taxon>Insecta</taxon>
        <taxon>Pterygota</taxon>
        <taxon>Neoptera</taxon>
        <taxon>Endopterygota</taxon>
        <taxon>Coleoptera</taxon>
        <taxon>Polyphaga</taxon>
        <taxon>Cucujiformia</taxon>
        <taxon>Curculionidae</taxon>
        <taxon>Dryophthorinae</taxon>
        <taxon>Sitophilus</taxon>
    </lineage>
</organism>
<reference evidence="4" key="1">
    <citation type="submission" date="2025-08" db="UniProtKB">
        <authorList>
            <consortium name="RefSeq"/>
        </authorList>
    </citation>
    <scope>IDENTIFICATION</scope>
    <source>
        <tissue evidence="4">Gonads</tissue>
    </source>
</reference>
<accession>A0A6J2YE73</accession>
<name>A0A6J2YE73_SITOR</name>
<dbReference type="Proteomes" id="UP000504635">
    <property type="component" value="Unplaced"/>
</dbReference>
<protein>
    <submittedName>
        <fullName evidence="4">Caldesmon-like</fullName>
    </submittedName>
</protein>
<keyword evidence="1" id="KW-0175">Coiled coil</keyword>
<evidence type="ECO:0000313" key="4">
    <source>
        <dbReference type="RefSeq" id="XP_030761666.1"/>
    </source>
</evidence>
<evidence type="ECO:0000256" key="2">
    <source>
        <dbReference type="SAM" id="SignalP"/>
    </source>
</evidence>
<feature type="signal peptide" evidence="2">
    <location>
        <begin position="1"/>
        <end position="15"/>
    </location>
</feature>
<dbReference type="RefSeq" id="XP_030761666.1">
    <property type="nucleotide sequence ID" value="XM_030905806.1"/>
</dbReference>
<feature type="chain" id="PRO_5027025441" evidence="2">
    <location>
        <begin position="16"/>
        <end position="434"/>
    </location>
</feature>
<proteinExistence type="predicted"/>
<gene>
    <name evidence="4" type="primary">LOC115886575</name>
</gene>
<dbReference type="AlphaFoldDB" id="A0A6J2YE73"/>
<dbReference type="InParanoid" id="A0A6J2YE73"/>
<evidence type="ECO:0000256" key="1">
    <source>
        <dbReference type="SAM" id="Coils"/>
    </source>
</evidence>
<dbReference type="GeneID" id="115886575"/>
<dbReference type="OrthoDB" id="10597030at2759"/>
<keyword evidence="2" id="KW-0732">Signal</keyword>
<sequence>MKVFVLLGLVALAQSVPFRYDFSSRLGKIGWNPSWSDQERSWETSDYKLRDSCGPLCDLSRRNFVESPFYGTTPSWRLKSDISGRLYGGIDSCGPWCDVTRRNFVESPYRLDFYGTNPSWKLRSDISGRLNGGIDSCGSWCDITRRNLVQSPYRLDFYGTTPSWRLRSDVFGGVETRKPLAEDLSRRIVKEVIADRNSKIEEGILDLARAQRLEESRRDFKSGRALEGVKEELKEKQSRLDLENLRRAEQFKDTIEVAIEAQLASDRVDKLEGRNTKTSAQENEVFEARLRKLIDRCTIAEIQGEITKQQKNIRQLDEQEIFLDEQKQQLEAQKTILRERGQVGQAEELRAAEQRIREEERRLTSEKNARFLVIRLLRRALYEQESRLQRDSWTRDAREEIADQRRDFGRSSWGSDRWNPLNSWGTGYSGLRYA</sequence>
<feature type="coiled-coil region" evidence="1">
    <location>
        <begin position="299"/>
        <end position="369"/>
    </location>
</feature>
<keyword evidence="3" id="KW-1185">Reference proteome</keyword>
<dbReference type="KEGG" id="soy:115886575"/>